<organism evidence="1 2">
    <name type="scientific">Chryseobacterium suipulveris</name>
    <dbReference type="NCBI Taxonomy" id="2929800"/>
    <lineage>
        <taxon>Bacteria</taxon>
        <taxon>Pseudomonadati</taxon>
        <taxon>Bacteroidota</taxon>
        <taxon>Flavobacteriia</taxon>
        <taxon>Flavobacteriales</taxon>
        <taxon>Weeksellaceae</taxon>
        <taxon>Chryseobacterium group</taxon>
        <taxon>Chryseobacterium</taxon>
    </lineage>
</organism>
<dbReference type="RefSeq" id="WP_243547994.1">
    <property type="nucleotide sequence ID" value="NZ_CP094532.1"/>
</dbReference>
<evidence type="ECO:0008006" key="3">
    <source>
        <dbReference type="Google" id="ProtNLM"/>
    </source>
</evidence>
<sequence>MTKYIVPFLLLAGIFVSAQKSENHKLGLFSSIEANVGFDLASIIRDKNAKTDYERSQLPPGKFNYGFSGQVGFQPWNRFALSSGIRYSYIDPNYHLLYLTAQPSFFLGDPKDEEFTYIFANAGMKINQTAATNAGFVGLGIGKVIPAANRLGNKFQLYLENQVLDGNSSVFVGFSYGLIFFSNKTL</sequence>
<accession>A0ABY4BTW0</accession>
<protein>
    <recommendedName>
        <fullName evidence="3">Outer membrane protein beta-barrel domain-containing protein</fullName>
    </recommendedName>
</protein>
<name>A0ABY4BTW0_9FLAO</name>
<evidence type="ECO:0000313" key="1">
    <source>
        <dbReference type="EMBL" id="UOE40015.1"/>
    </source>
</evidence>
<dbReference type="Proteomes" id="UP000831460">
    <property type="component" value="Chromosome"/>
</dbReference>
<reference evidence="1 2" key="1">
    <citation type="submission" date="2022-03" db="EMBL/GenBank/DDBJ databases">
        <title>Chryseobacterium sp. isolated from particulate matters in swine house.</title>
        <authorList>
            <person name="Won M."/>
            <person name="Kim S.-J."/>
            <person name="Kwon S.-W."/>
        </authorList>
    </citation>
    <scope>NUCLEOTIDE SEQUENCE [LARGE SCALE GENOMIC DNA]</scope>
    <source>
        <strain evidence="1 2">SC2-2</strain>
    </source>
</reference>
<proteinExistence type="predicted"/>
<dbReference type="EMBL" id="CP094532">
    <property type="protein sequence ID" value="UOE40015.1"/>
    <property type="molecule type" value="Genomic_DNA"/>
</dbReference>
<keyword evidence="2" id="KW-1185">Reference proteome</keyword>
<gene>
    <name evidence="1" type="ORF">MTP09_08780</name>
</gene>
<evidence type="ECO:0000313" key="2">
    <source>
        <dbReference type="Proteomes" id="UP000831460"/>
    </source>
</evidence>